<dbReference type="InterPro" id="IPR013249">
    <property type="entry name" value="RNA_pol_sigma70_r4_t2"/>
</dbReference>
<dbReference type="CDD" id="cd06171">
    <property type="entry name" value="Sigma70_r4"/>
    <property type="match status" value="1"/>
</dbReference>
<evidence type="ECO:0000256" key="3">
    <source>
        <dbReference type="ARBA" id="ARBA00023082"/>
    </source>
</evidence>
<dbReference type="EMBL" id="VMNH01000023">
    <property type="protein sequence ID" value="TVO71006.1"/>
    <property type="molecule type" value="Genomic_DNA"/>
</dbReference>
<name>A0A557S0W3_9GAMM</name>
<comment type="similarity">
    <text evidence="1">Belongs to the sigma-70 factor family. ECF subfamily.</text>
</comment>
<dbReference type="AlphaFoldDB" id="A0A557S0W3"/>
<dbReference type="PANTHER" id="PTHR43133">
    <property type="entry name" value="RNA POLYMERASE ECF-TYPE SIGMA FACTO"/>
    <property type="match status" value="1"/>
</dbReference>
<dbReference type="SUPFAM" id="SSF88659">
    <property type="entry name" value="Sigma3 and sigma4 domains of RNA polymerase sigma factors"/>
    <property type="match status" value="1"/>
</dbReference>
<gene>
    <name evidence="6" type="ORF">FHP88_16120</name>
</gene>
<dbReference type="GO" id="GO:0006352">
    <property type="term" value="P:DNA-templated transcription initiation"/>
    <property type="evidence" value="ECO:0007669"/>
    <property type="project" value="InterPro"/>
</dbReference>
<organism evidence="6 7">
    <name type="scientific">Sedimenticola selenatireducens</name>
    <dbReference type="NCBI Taxonomy" id="191960"/>
    <lineage>
        <taxon>Bacteria</taxon>
        <taxon>Pseudomonadati</taxon>
        <taxon>Pseudomonadota</taxon>
        <taxon>Gammaproteobacteria</taxon>
        <taxon>Chromatiales</taxon>
        <taxon>Sedimenticolaceae</taxon>
        <taxon>Sedimenticola</taxon>
    </lineage>
</organism>
<evidence type="ECO:0000313" key="6">
    <source>
        <dbReference type="EMBL" id="TVO71006.1"/>
    </source>
</evidence>
<dbReference type="GO" id="GO:0016987">
    <property type="term" value="F:sigma factor activity"/>
    <property type="evidence" value="ECO:0007669"/>
    <property type="project" value="UniProtKB-KW"/>
</dbReference>
<dbReference type="SUPFAM" id="SSF88946">
    <property type="entry name" value="Sigma2 domain of RNA polymerase sigma factors"/>
    <property type="match status" value="1"/>
</dbReference>
<keyword evidence="6" id="KW-0808">Transferase</keyword>
<reference evidence="6 7" key="1">
    <citation type="submission" date="2019-07" db="EMBL/GenBank/DDBJ databases">
        <title>The pathways for chlorine oxyanion respiration interact through the shared metabolite chlorate.</title>
        <authorList>
            <person name="Barnum T.P."/>
            <person name="Cheng Y."/>
            <person name="Hill K.A."/>
            <person name="Lucas L.N."/>
            <person name="Carlson H.K."/>
            <person name="Coates J.D."/>
        </authorList>
    </citation>
    <scope>NUCLEOTIDE SEQUENCE [LARGE SCALE GENOMIC DNA]</scope>
    <source>
        <strain evidence="6 7">BK-1</strain>
    </source>
</reference>
<dbReference type="GO" id="GO:0003899">
    <property type="term" value="F:DNA-directed RNA polymerase activity"/>
    <property type="evidence" value="ECO:0007669"/>
    <property type="project" value="UniProtKB-EC"/>
</dbReference>
<dbReference type="OrthoDB" id="9783733at2"/>
<dbReference type="InterPro" id="IPR014284">
    <property type="entry name" value="RNA_pol_sigma-70_dom"/>
</dbReference>
<keyword evidence="3" id="KW-0731">Sigma factor</keyword>
<dbReference type="InterPro" id="IPR013325">
    <property type="entry name" value="RNA_pol_sigma_r2"/>
</dbReference>
<sequence>MISHCKRGFTLEQQQALDNFLSGVERRAFRMAHVATGNHDDALELVQDAMFKLVKQYRHRPETEWGPLFQRILQSRIQDWYRRSKVRHRWIDWFRPPASDEQAEDPIQTAPDPRGRTQTSILQGEETLQQLESAIRQLPLRQQQAFLLRSWEGLPVADTAHAMGCSEGSVKTHYSRAIATLRERLEGYWP</sequence>
<keyword evidence="7" id="KW-1185">Reference proteome</keyword>
<dbReference type="Gene3D" id="1.10.1740.10">
    <property type="match status" value="1"/>
</dbReference>
<accession>A0A557S0W3</accession>
<evidence type="ECO:0000256" key="4">
    <source>
        <dbReference type="ARBA" id="ARBA00023163"/>
    </source>
</evidence>
<dbReference type="Gene3D" id="1.10.10.10">
    <property type="entry name" value="Winged helix-like DNA-binding domain superfamily/Winged helix DNA-binding domain"/>
    <property type="match status" value="1"/>
</dbReference>
<dbReference type="NCBIfam" id="NF006550">
    <property type="entry name" value="PRK09047.1"/>
    <property type="match status" value="1"/>
</dbReference>
<dbReference type="PANTHER" id="PTHR43133:SF64">
    <property type="entry name" value="ECF SIGMA FACTOR"/>
    <property type="match status" value="1"/>
</dbReference>
<dbReference type="Pfam" id="PF08281">
    <property type="entry name" value="Sigma70_r4_2"/>
    <property type="match status" value="1"/>
</dbReference>
<evidence type="ECO:0000313" key="7">
    <source>
        <dbReference type="Proteomes" id="UP000316649"/>
    </source>
</evidence>
<comment type="caution">
    <text evidence="6">The sequence shown here is derived from an EMBL/GenBank/DDBJ whole genome shotgun (WGS) entry which is preliminary data.</text>
</comment>
<dbReference type="InterPro" id="IPR039425">
    <property type="entry name" value="RNA_pol_sigma-70-like"/>
</dbReference>
<keyword evidence="2" id="KW-0805">Transcription regulation</keyword>
<dbReference type="EC" id="2.7.7.6" evidence="6"/>
<dbReference type="NCBIfam" id="TIGR02937">
    <property type="entry name" value="sigma70-ECF"/>
    <property type="match status" value="1"/>
</dbReference>
<dbReference type="InterPro" id="IPR036388">
    <property type="entry name" value="WH-like_DNA-bd_sf"/>
</dbReference>
<dbReference type="GO" id="GO:0003677">
    <property type="term" value="F:DNA binding"/>
    <property type="evidence" value="ECO:0007669"/>
    <property type="project" value="InterPro"/>
</dbReference>
<proteinExistence type="inferred from homology"/>
<keyword evidence="6" id="KW-0548">Nucleotidyltransferase</keyword>
<evidence type="ECO:0000256" key="1">
    <source>
        <dbReference type="ARBA" id="ARBA00010641"/>
    </source>
</evidence>
<evidence type="ECO:0000256" key="2">
    <source>
        <dbReference type="ARBA" id="ARBA00023015"/>
    </source>
</evidence>
<feature type="domain" description="RNA polymerase sigma factor 70 region 4 type 2" evidence="5">
    <location>
        <begin position="129"/>
        <end position="181"/>
    </location>
</feature>
<dbReference type="InterPro" id="IPR013324">
    <property type="entry name" value="RNA_pol_sigma_r3/r4-like"/>
</dbReference>
<protein>
    <submittedName>
        <fullName evidence="6">RNA polymerase sigma factor</fullName>
        <ecNumber evidence="6">2.7.7.6</ecNumber>
    </submittedName>
</protein>
<dbReference type="Proteomes" id="UP000316649">
    <property type="component" value="Unassembled WGS sequence"/>
</dbReference>
<evidence type="ECO:0000259" key="5">
    <source>
        <dbReference type="Pfam" id="PF08281"/>
    </source>
</evidence>
<keyword evidence="4" id="KW-0804">Transcription</keyword>